<dbReference type="InterPro" id="IPR019441">
    <property type="entry name" value="FMP27/BLTP2/Hobbit_GFWDK_RBG"/>
</dbReference>
<organism evidence="5">
    <name type="scientific">Darwinula stevensoni</name>
    <dbReference type="NCBI Taxonomy" id="69355"/>
    <lineage>
        <taxon>Eukaryota</taxon>
        <taxon>Metazoa</taxon>
        <taxon>Ecdysozoa</taxon>
        <taxon>Arthropoda</taxon>
        <taxon>Crustacea</taxon>
        <taxon>Oligostraca</taxon>
        <taxon>Ostracoda</taxon>
        <taxon>Podocopa</taxon>
        <taxon>Podocopida</taxon>
        <taxon>Darwinulocopina</taxon>
        <taxon>Darwinuloidea</taxon>
        <taxon>Darwinulidae</taxon>
        <taxon>Darwinula</taxon>
    </lineage>
</organism>
<dbReference type="OrthoDB" id="1562405at2759"/>
<feature type="compositionally biased region" description="Basic and acidic residues" evidence="2">
    <location>
        <begin position="2646"/>
        <end position="2661"/>
    </location>
</feature>
<name>A0A7R8XCP7_9CRUS</name>
<feature type="coiled-coil region" evidence="1">
    <location>
        <begin position="2418"/>
        <end position="2480"/>
    </location>
</feature>
<dbReference type="Pfam" id="PF10344">
    <property type="entry name" value="Hobbit"/>
    <property type="match status" value="3"/>
</dbReference>
<sequence length="2816" mass="318619">MLGLVPLLLSWICNQLFSARIQVGTIKILSLALHDLRISKDGLIVEVERLKVSSSFLKRNVTRPLTLTLSDVRVEIDLNHRKAMRRVKTSSNGVSGPVAIDVPPWALSLVQFVGLEVEQGSIMLLKMPHPEGMLIVTGTSLDVYGTVTSPTNGTVILTLKTFAFRLLQGHSAPCLGEVSCSIRLETQFTTDTGLQVVDVKCNVQDSDMSINEGILTFLAETKPALQQDIDEIPALEMDRSSPRWISLVPRNLDLIVTSLSAAVTERDRNQSLGLHLSQSVFTYHVQDWVELLQSTECSVYVHLTASSLELRDGHLSLVTWSHIGHTLELLPSTEVEAGLNIQSLRVNYFHSTAARWLPKLPTQRSSNKLKLSQPKPISRRFSKVTVQFDLNDIGGSLSFEPDHVLKANIVRIKSTLETDQDSNSVEILLESLSCDLRQSPCKSDIHPKKFHIWHVPLYLGNAVINLKQLSSSHSVKSSFEYVQLEWSDQLMETLCMIHAYLMPLIPVRTMQQKVQETPVSQETKQETKATQQMTLEMSITNLNVFVITKGDYCLIYCLDRGSYDRSHDSQAVRLKGLAGSSTLVRTDGIPCVEAQGLEKKMVDLEALKCEVSTKPRLILCECRRRTSIQWHTTMHLALLHALNSFRQLMGAIMSKSGASVLEAKERSDVSKSPWELRAKISGNFSLQLLVSSDHTVELITGKYHEGASVFFLPEDVSIMKGAEVDVRSPVMQLYMDGHRILSVTSLHFASASHDEDLEAERLTFEELTLPANRTWKWSVAMIHVVFPYEYNFAKAYSEKLVGVIKWLKQVHKRTSEPFRHNAPLPPDLSIKVKSFLMELCDDPFEVNLHENYILMEDESKEITKRENVLEAKYRELTRNHFSTDAKWKELLKQLQHRNAEIYIQRSRKIREMAPPRTQLLGWEMTDMDLLIMADPDFHGVTNAMRHMVDIDPDSPLPADGLNFSILWCRTVNLDCKNVGVTLRDYPQSLIDFTDFHLWGRLLGAEQKPTWRAIRTCAVEVGHPWENATVERSMMPLKFFYDFSCDVGRLSFAYGPCWEPALAQCKYSNIICLDEALAVNVFGANAMQVNVALEFINRPSLDSSPLLPWWDKCRLLLHGRLTLSVERMTLLLHASRDPYNTTEEMELRWTDLSFDWTNGSYPFPLLEIWFMGFMQYFWILYSWIVSKMEWVCLSDPNDHHVVSPCNPERRTEYSSNPEHDSYRAFRSQNLNLSLSMETKPIQGDLPSALFFASTFRWFENLKFIFVSAEILLKGCLDVLVRTASKYDDCRLLHLPNLKIVSKMEWVCLSDPNDHHVVSPCNPERRTEYSSNPEHDSYRAFRSQNLNLSLSMETKPIQGDLPSALFFASTFRWFENLKFIFVSGVTRPTRRGPYFHRTRPRKAALSRHYHKVRFSLSLHQFHVCYWMSFAHQKGFEVKGGRLSLSSEHVLGLTPIQDGLVHRPRADWSIAYMNCELSDSEVWLLSSLTDNLPNADEDPQQHVRTPVEKCYFLSVSCMSYGREASLPMNVMLQADPMMRETPRHRLVVHDLRAAWTTSNRDVVFAIFDGLMKAQNLRKNLSRDVLKLFWTNEGAADGSSGNKPRTHSLDATPSSASPPPEGVSSLSRLCGPGYEGSVGWGFPTGLGGDGVPRQERLGRGIPRLLLDVVRPPERIRGEGRTTESELRACARPHPHPRRVRTPVEKCYFLSVSCMSYGREASLPMNVMLQADPMMRETPRHRLVVHDLRAAWTTSNRDVVFAIFDGLMKAQNLRKNLSRDVLKLFWTNEGAADGSSGNKPRTHSLDATPSSASPPPETGEPINTSLSARLSTGTGAVATPSPLGKLQSSHAAAMLQKLIAEGGNAVAFRVTRPTRRGPYFHRTRPRKAALSRHYHKVRFSLSLHQFHVCYWMSFAHQKGFEVKGGRLSLSSEHVLGLTPIQDGLVHRPRADWSIAYMNCELSDSEVWLLSSLTDNLPNADEDPQQHVRTPVEKCYFLSVSCMSYGREASLPMNVMLQADPMMRETPRHRLVVHDLRAAWTTSNRDVVFAIFDGLMKAQNLRKNLSRDVLKLFWTNEGAVDGSGGNKPRTHSLDATPSSASPPPETGEPINTSLSARLSTGTGAAATPSPLGKLQSSHAAAMLQKLIAEGGNAVAFSEDIPSQPRAETLHGVAACQMDDVVYDNWLIELVNSQVLLKGCETQGYIIVSASKAQIHQRVHRPTWKNRSLVSKNSWIGSLEGMQYYATVNAGRKNASSENIMWLSKEHIGEKDLTVIADVPDLPELVGSGQSVGGVVSPIVGATTEDATDLDDIQLQRIVSRCRCEFYYASYGDTSLDLSELAEAPPPPGDDLNLWGTQREPHDSFTLTHQDLNVSTNALQYAMVLDIINNLLLYMEPKRKEAGDRLQRLRFQLQLTSIEDQRGPILELQNDVRLLTLQLRQLERSSYLVQRELDALKTPDPVKEKELQALEKQINDAKERLMIQSEELDMKLSVYKETQLAAHRKWGRVKGGNEAVSVVRSSEVCFSHAQWRLTEADGQIGIADLVLSAFLYKKVTKSDDSLEHLAELGYINMKNLIPNVEYKDVLRPTELHTSVPLDRQRTLRVFCREKAPVGGIPIKEHFEINLAPVTIALTYQFFKKMLKFCFPEKDPDHLDEEREDGAEKEPPPPKKKGKGIASRKHKDSAFYVPIKDDVEKMKACYAERAEQNKLFVYIKVPEVPVRLSYKGEKEKNIEDVHDFTLLFPMFEYHNVTWTWLDFLLAVRNDTKRVLISQVVKQKLRFMPRTLNEDVPQSPQEEDKARIILGDMARDTKTSKKGFFHRGK</sequence>
<proteinExistence type="predicted"/>
<feature type="region of interest" description="Disordered" evidence="2">
    <location>
        <begin position="2074"/>
        <end position="2126"/>
    </location>
</feature>
<reference evidence="5" key="1">
    <citation type="submission" date="2020-11" db="EMBL/GenBank/DDBJ databases">
        <authorList>
            <person name="Tran Van P."/>
        </authorList>
    </citation>
    <scope>NUCLEOTIDE SEQUENCE</scope>
</reference>
<feature type="region of interest" description="Disordered" evidence="2">
    <location>
        <begin position="1787"/>
        <end position="1821"/>
    </location>
</feature>
<accession>A0A7R8XCP7</accession>
<feature type="compositionally biased region" description="Polar residues" evidence="2">
    <location>
        <begin position="2104"/>
        <end position="2116"/>
    </location>
</feature>
<feature type="signal peptide" evidence="3">
    <location>
        <begin position="1"/>
        <end position="18"/>
    </location>
</feature>
<evidence type="ECO:0000313" key="5">
    <source>
        <dbReference type="EMBL" id="CAD7247440.1"/>
    </source>
</evidence>
<feature type="region of interest" description="Disordered" evidence="2">
    <location>
        <begin position="1589"/>
        <end position="1621"/>
    </location>
</feature>
<dbReference type="Proteomes" id="UP000677054">
    <property type="component" value="Unassembled WGS sequence"/>
</dbReference>
<evidence type="ECO:0000256" key="1">
    <source>
        <dbReference type="SAM" id="Coils"/>
    </source>
</evidence>
<evidence type="ECO:0000256" key="3">
    <source>
        <dbReference type="SAM" id="SignalP"/>
    </source>
</evidence>
<keyword evidence="1" id="KW-0175">Coiled coil</keyword>
<keyword evidence="3" id="KW-0732">Signal</keyword>
<gene>
    <name evidence="5" type="ORF">DSTB1V02_LOCUS7271</name>
</gene>
<evidence type="ECO:0000313" key="6">
    <source>
        <dbReference type="Proteomes" id="UP000677054"/>
    </source>
</evidence>
<keyword evidence="6" id="KW-1185">Reference proteome</keyword>
<feature type="domain" description="FMP27/BLTP2/Hobbit GFWDK motif-containing RBG unit" evidence="4">
    <location>
        <begin position="984"/>
        <end position="1140"/>
    </location>
</feature>
<feature type="compositionally biased region" description="Polar residues" evidence="2">
    <location>
        <begin position="1595"/>
        <end position="1611"/>
    </location>
</feature>
<dbReference type="PANTHER" id="PTHR15678:SF6">
    <property type="entry name" value="BRIDGE-LIKE LIPID TRANSFER PROTEIN FAMILY MEMBER 2"/>
    <property type="match status" value="1"/>
</dbReference>
<dbReference type="SMART" id="SM01214">
    <property type="entry name" value="Fmp27_GFWDK"/>
    <property type="match status" value="1"/>
</dbReference>
<dbReference type="EMBL" id="LR900970">
    <property type="protein sequence ID" value="CAD7247440.1"/>
    <property type="molecule type" value="Genomic_DNA"/>
</dbReference>
<feature type="chain" id="PRO_5036209094" description="FMP27/BLTP2/Hobbit GFWDK motif-containing RBG unit domain-containing protein" evidence="3">
    <location>
        <begin position="19"/>
        <end position="2816"/>
    </location>
</feature>
<dbReference type="InterPro" id="IPR045167">
    <property type="entry name" value="Hobbit"/>
</dbReference>
<protein>
    <recommendedName>
        <fullName evidence="4">FMP27/BLTP2/Hobbit GFWDK motif-containing RBG unit domain-containing protein</fullName>
    </recommendedName>
</protein>
<feature type="region of interest" description="Disordered" evidence="2">
    <location>
        <begin position="2646"/>
        <end position="2672"/>
    </location>
</feature>
<dbReference type="PANTHER" id="PTHR15678">
    <property type="entry name" value="ANTIGEN MLAA-22-RELATED"/>
    <property type="match status" value="1"/>
</dbReference>
<dbReference type="EMBL" id="CAJPEV010001453">
    <property type="protein sequence ID" value="CAG0892740.1"/>
    <property type="molecule type" value="Genomic_DNA"/>
</dbReference>
<evidence type="ECO:0000259" key="4">
    <source>
        <dbReference type="SMART" id="SM01214"/>
    </source>
</evidence>
<evidence type="ECO:0000256" key="2">
    <source>
        <dbReference type="SAM" id="MobiDB-lite"/>
    </source>
</evidence>
<feature type="compositionally biased region" description="Basic residues" evidence="2">
    <location>
        <begin position="2662"/>
        <end position="2672"/>
    </location>
</feature>